<evidence type="ECO:0000313" key="3">
    <source>
        <dbReference type="Proteomes" id="UP000053599"/>
    </source>
</evidence>
<gene>
    <name evidence="2" type="ORF">PV11_00017</name>
</gene>
<protein>
    <submittedName>
        <fullName evidence="2">Uncharacterized protein</fullName>
    </submittedName>
</protein>
<dbReference type="EMBL" id="KN846951">
    <property type="protein sequence ID" value="KIV84226.1"/>
    <property type="molecule type" value="Genomic_DNA"/>
</dbReference>
<dbReference type="OrthoDB" id="10533095at2759"/>
<sequence length="182" mass="20904">MLTAIQGPEAYVRCVQQNLQTLSAAVDGCRNALHLMHEELQSSTERNHQCHYMNMILLQQRDEMAREIDQLRINAATVTFAGPEIRRLNEIIEMFQERIFELERIRDDQYKQNRLLKGKIAFLETGETTKARYNPIRVKIPYLDACENPLSPVSTLDLGSDCTELVDVVLNKNSKELANIAQ</sequence>
<reference evidence="2 3" key="1">
    <citation type="submission" date="2015-01" db="EMBL/GenBank/DDBJ databases">
        <title>The Genome Sequence of Exophiala sideris CBS121828.</title>
        <authorList>
            <consortium name="The Broad Institute Genomics Platform"/>
            <person name="Cuomo C."/>
            <person name="de Hoog S."/>
            <person name="Gorbushina A."/>
            <person name="Stielow B."/>
            <person name="Teixiera M."/>
            <person name="Abouelleil A."/>
            <person name="Chapman S.B."/>
            <person name="Priest M."/>
            <person name="Young S.K."/>
            <person name="Wortman J."/>
            <person name="Nusbaum C."/>
            <person name="Birren B."/>
        </authorList>
    </citation>
    <scope>NUCLEOTIDE SEQUENCE [LARGE SCALE GENOMIC DNA]</scope>
    <source>
        <strain evidence="2 3">CBS 121828</strain>
    </source>
</reference>
<dbReference type="HOGENOM" id="CLU_1482008_0_0_1"/>
<feature type="coiled-coil region" evidence="1">
    <location>
        <begin position="54"/>
        <end position="105"/>
    </location>
</feature>
<evidence type="ECO:0000313" key="2">
    <source>
        <dbReference type="EMBL" id="KIV84226.1"/>
    </source>
</evidence>
<accession>A0A0D1X8S8</accession>
<evidence type="ECO:0000256" key="1">
    <source>
        <dbReference type="SAM" id="Coils"/>
    </source>
</evidence>
<dbReference type="AlphaFoldDB" id="A0A0D1X8S8"/>
<organism evidence="2 3">
    <name type="scientific">Exophiala sideris</name>
    <dbReference type="NCBI Taxonomy" id="1016849"/>
    <lineage>
        <taxon>Eukaryota</taxon>
        <taxon>Fungi</taxon>
        <taxon>Dikarya</taxon>
        <taxon>Ascomycota</taxon>
        <taxon>Pezizomycotina</taxon>
        <taxon>Eurotiomycetes</taxon>
        <taxon>Chaetothyriomycetidae</taxon>
        <taxon>Chaetothyriales</taxon>
        <taxon>Herpotrichiellaceae</taxon>
        <taxon>Exophiala</taxon>
    </lineage>
</organism>
<keyword evidence="1" id="KW-0175">Coiled coil</keyword>
<proteinExistence type="predicted"/>
<name>A0A0D1X8S8_9EURO</name>
<dbReference type="Proteomes" id="UP000053599">
    <property type="component" value="Unassembled WGS sequence"/>
</dbReference>